<dbReference type="KEGG" id="asol:BEN76_11400"/>
<feature type="transmembrane region" description="Helical" evidence="1">
    <location>
        <begin position="48"/>
        <end position="65"/>
    </location>
</feature>
<feature type="transmembrane region" description="Helical" evidence="1">
    <location>
        <begin position="186"/>
        <end position="207"/>
    </location>
</feature>
<feature type="transmembrane region" description="Helical" evidence="1">
    <location>
        <begin position="137"/>
        <end position="155"/>
    </location>
</feature>
<keyword evidence="1" id="KW-1133">Transmembrane helix</keyword>
<evidence type="ECO:0000259" key="2">
    <source>
        <dbReference type="Pfam" id="PF00892"/>
    </source>
</evidence>
<feature type="transmembrane region" description="Helical" evidence="1">
    <location>
        <begin position="16"/>
        <end position="36"/>
    </location>
</feature>
<gene>
    <name evidence="3" type="ORF">BEN76_11400</name>
</gene>
<accession>A0A1P8EK57</accession>
<dbReference type="Proteomes" id="UP000185674">
    <property type="component" value="Chromosome"/>
</dbReference>
<dbReference type="eggNOG" id="COG0697">
    <property type="taxonomic scope" value="Bacteria"/>
</dbReference>
<feature type="domain" description="EamA" evidence="2">
    <location>
        <begin position="21"/>
        <end position="149"/>
    </location>
</feature>
<dbReference type="SUPFAM" id="SSF103481">
    <property type="entry name" value="Multidrug resistance efflux transporter EmrE"/>
    <property type="match status" value="2"/>
</dbReference>
<evidence type="ECO:0000313" key="4">
    <source>
        <dbReference type="Proteomes" id="UP000185674"/>
    </source>
</evidence>
<sequence>MAISLYSPLRVQKYPVKLYACIALTVLCWGYSPIGVHSALMAYRPEQIALLRFILASLFLLVLVAKKGIQPLKIKDLPALGILGIFSVTLHHLLINAGQQYVSAVASSILSQSIPLFTLLISAFVLKQRIQLKQWGCILLGLVGAVLVITADRGVEPPSLYSLFIVLAAVAWAIYFNLYKKFALNYDVLSMMCYVIWLGTLPLLLFSPHLPQAVMAASWQANLSIVLLGIFPSALAHVLWGSVLKTLPLTQASSFLYCTPLVAIALGLIMTGERPSLGVLIGGAIIIMSLIIMNYIKK</sequence>
<dbReference type="PANTHER" id="PTHR12715:SF4">
    <property type="entry name" value="EAMA DOMAIN-CONTAINING PROTEIN"/>
    <property type="match status" value="1"/>
</dbReference>
<keyword evidence="1" id="KW-0812">Transmembrane</keyword>
<name>A0A1P8EK57_9GAMM</name>
<dbReference type="RefSeq" id="WP_076033094.1">
    <property type="nucleotide sequence ID" value="NZ_CP016896.1"/>
</dbReference>
<proteinExistence type="predicted"/>
<protein>
    <submittedName>
        <fullName evidence="3">EamA family transporter</fullName>
    </submittedName>
</protein>
<dbReference type="InterPro" id="IPR052756">
    <property type="entry name" value="Alkyne_AA_exporter"/>
</dbReference>
<dbReference type="Pfam" id="PF00892">
    <property type="entry name" value="EamA"/>
    <property type="match status" value="2"/>
</dbReference>
<feature type="transmembrane region" description="Helical" evidence="1">
    <location>
        <begin position="219"/>
        <end position="240"/>
    </location>
</feature>
<keyword evidence="1" id="KW-0472">Membrane</keyword>
<dbReference type="EMBL" id="CP016896">
    <property type="protein sequence ID" value="APV36588.1"/>
    <property type="molecule type" value="Genomic_DNA"/>
</dbReference>
<feature type="transmembrane region" description="Helical" evidence="1">
    <location>
        <begin position="101"/>
        <end position="125"/>
    </location>
</feature>
<feature type="domain" description="EamA" evidence="2">
    <location>
        <begin position="162"/>
        <end position="294"/>
    </location>
</feature>
<dbReference type="PANTHER" id="PTHR12715">
    <property type="entry name" value="TRANSPORTER, DRUG/METABOLITE EXPORTER FAMILY"/>
    <property type="match status" value="1"/>
</dbReference>
<feature type="transmembrane region" description="Helical" evidence="1">
    <location>
        <begin position="252"/>
        <end position="271"/>
    </location>
</feature>
<dbReference type="GO" id="GO:0016020">
    <property type="term" value="C:membrane"/>
    <property type="evidence" value="ECO:0007669"/>
    <property type="project" value="InterPro"/>
</dbReference>
<feature type="transmembrane region" description="Helical" evidence="1">
    <location>
        <begin position="77"/>
        <end position="95"/>
    </location>
</feature>
<dbReference type="AlphaFoldDB" id="A0A1P8EK57"/>
<dbReference type="InterPro" id="IPR037185">
    <property type="entry name" value="EmrE-like"/>
</dbReference>
<dbReference type="InterPro" id="IPR000620">
    <property type="entry name" value="EamA_dom"/>
</dbReference>
<reference evidence="3 4" key="1">
    <citation type="submission" date="2016-08" db="EMBL/GenBank/DDBJ databases">
        <title>Complete genome sequence of Acinetobacter baylyi strain GFJ2.</title>
        <authorList>
            <person name="Tabata M."/>
            <person name="Kuboki S."/>
            <person name="Gibu N."/>
            <person name="Kinouchi Y."/>
            <person name="Vangnai A."/>
            <person name="Kasai D."/>
            <person name="Fukuda M."/>
        </authorList>
    </citation>
    <scope>NUCLEOTIDE SEQUENCE [LARGE SCALE GENOMIC DNA]</scope>
    <source>
        <strain evidence="3 4">GFJ2</strain>
    </source>
</reference>
<evidence type="ECO:0000256" key="1">
    <source>
        <dbReference type="SAM" id="Phobius"/>
    </source>
</evidence>
<evidence type="ECO:0000313" key="3">
    <source>
        <dbReference type="EMBL" id="APV36588.1"/>
    </source>
</evidence>
<organism evidence="3 4">
    <name type="scientific">Acinetobacter soli</name>
    <dbReference type="NCBI Taxonomy" id="487316"/>
    <lineage>
        <taxon>Bacteria</taxon>
        <taxon>Pseudomonadati</taxon>
        <taxon>Pseudomonadota</taxon>
        <taxon>Gammaproteobacteria</taxon>
        <taxon>Moraxellales</taxon>
        <taxon>Moraxellaceae</taxon>
        <taxon>Acinetobacter</taxon>
    </lineage>
</organism>
<feature type="transmembrane region" description="Helical" evidence="1">
    <location>
        <begin position="277"/>
        <end position="296"/>
    </location>
</feature>
<dbReference type="STRING" id="487316.BEN76_11400"/>
<feature type="transmembrane region" description="Helical" evidence="1">
    <location>
        <begin position="161"/>
        <end position="179"/>
    </location>
</feature>